<evidence type="ECO:0000313" key="2">
    <source>
        <dbReference type="Proteomes" id="UP000829196"/>
    </source>
</evidence>
<dbReference type="Proteomes" id="UP000829196">
    <property type="component" value="Unassembled WGS sequence"/>
</dbReference>
<dbReference type="AlphaFoldDB" id="A0A8T3C3X8"/>
<proteinExistence type="predicted"/>
<organism evidence="1 2">
    <name type="scientific">Dendrobium nobile</name>
    <name type="common">Orchid</name>
    <dbReference type="NCBI Taxonomy" id="94219"/>
    <lineage>
        <taxon>Eukaryota</taxon>
        <taxon>Viridiplantae</taxon>
        <taxon>Streptophyta</taxon>
        <taxon>Embryophyta</taxon>
        <taxon>Tracheophyta</taxon>
        <taxon>Spermatophyta</taxon>
        <taxon>Magnoliopsida</taxon>
        <taxon>Liliopsida</taxon>
        <taxon>Asparagales</taxon>
        <taxon>Orchidaceae</taxon>
        <taxon>Epidendroideae</taxon>
        <taxon>Malaxideae</taxon>
        <taxon>Dendrobiinae</taxon>
        <taxon>Dendrobium</taxon>
    </lineage>
</organism>
<dbReference type="PANTHER" id="PTHR36002">
    <property type="entry name" value="PYRD"/>
    <property type="match status" value="1"/>
</dbReference>
<comment type="caution">
    <text evidence="1">The sequence shown here is derived from an EMBL/GenBank/DDBJ whole genome shotgun (WGS) entry which is preliminary data.</text>
</comment>
<dbReference type="OrthoDB" id="1922963at2759"/>
<dbReference type="EMBL" id="JAGYWB010000002">
    <property type="protein sequence ID" value="KAI0528576.1"/>
    <property type="molecule type" value="Genomic_DNA"/>
</dbReference>
<gene>
    <name evidence="1" type="ORF">KFK09_001118</name>
</gene>
<name>A0A8T3C3X8_DENNO</name>
<dbReference type="PANTHER" id="PTHR36002:SF1">
    <property type="entry name" value="PYRD"/>
    <property type="match status" value="1"/>
</dbReference>
<sequence length="90" mass="9865">MSLACIACRTNSLRSYSASSSDNDGRCAAMVSCLRLKTNPTPTANASKITTAKVTPISNITNTTDTPRLVRSHALTRDFVRDWNFDQNLQ</sequence>
<keyword evidence="2" id="KW-1185">Reference proteome</keyword>
<evidence type="ECO:0000313" key="1">
    <source>
        <dbReference type="EMBL" id="KAI0528576.1"/>
    </source>
</evidence>
<reference evidence="1" key="1">
    <citation type="journal article" date="2022" name="Front. Genet.">
        <title>Chromosome-Scale Assembly of the Dendrobium nobile Genome Provides Insights Into the Molecular Mechanism of the Biosynthesis of the Medicinal Active Ingredient of Dendrobium.</title>
        <authorList>
            <person name="Xu Q."/>
            <person name="Niu S.-C."/>
            <person name="Li K.-L."/>
            <person name="Zheng P.-J."/>
            <person name="Zhang X.-J."/>
            <person name="Jia Y."/>
            <person name="Liu Y."/>
            <person name="Niu Y.-X."/>
            <person name="Yu L.-H."/>
            <person name="Chen D.-F."/>
            <person name="Zhang G.-Q."/>
        </authorList>
    </citation>
    <scope>NUCLEOTIDE SEQUENCE</scope>
    <source>
        <tissue evidence="1">Leaf</tissue>
    </source>
</reference>
<protein>
    <submittedName>
        <fullName evidence="1">Uncharacterized protein</fullName>
    </submittedName>
</protein>
<accession>A0A8T3C3X8</accession>